<evidence type="ECO:0000256" key="4">
    <source>
        <dbReference type="ARBA" id="ARBA00022490"/>
    </source>
</evidence>
<dbReference type="GO" id="GO:0008649">
    <property type="term" value="F:rRNA methyltransferase activity"/>
    <property type="evidence" value="ECO:0007669"/>
    <property type="project" value="InterPro"/>
</dbReference>
<dbReference type="GO" id="GO:0006355">
    <property type="term" value="P:regulation of DNA-templated transcription"/>
    <property type="evidence" value="ECO:0007669"/>
    <property type="project" value="InterPro"/>
</dbReference>
<dbReference type="PANTHER" id="PTHR22807:SF53">
    <property type="entry name" value="RIBOSOMAL RNA SMALL SUBUNIT METHYLTRANSFERASE B-RELATED"/>
    <property type="match status" value="1"/>
</dbReference>
<dbReference type="GO" id="GO:0005737">
    <property type="term" value="C:cytoplasm"/>
    <property type="evidence" value="ECO:0007669"/>
    <property type="project" value="UniProtKB-SubCell"/>
</dbReference>
<dbReference type="KEGG" id="tav:G4V39_06935"/>
<organism evidence="14 15">
    <name type="scientific">Thermosulfuriphilus ammonigenes</name>
    <dbReference type="NCBI Taxonomy" id="1936021"/>
    <lineage>
        <taxon>Bacteria</taxon>
        <taxon>Pseudomonadati</taxon>
        <taxon>Thermodesulfobacteriota</taxon>
        <taxon>Thermodesulfobacteria</taxon>
        <taxon>Thermodesulfobacteriales</taxon>
        <taxon>Thermodesulfobacteriaceae</taxon>
        <taxon>Thermosulfuriphilus</taxon>
    </lineage>
</organism>
<dbReference type="InterPro" id="IPR001678">
    <property type="entry name" value="MeTrfase_RsmB-F_NOP2_dom"/>
</dbReference>
<feature type="binding site" evidence="13">
    <location>
        <position position="286"/>
    </location>
    <ligand>
        <name>S-adenosyl-L-methionine</name>
        <dbReference type="ChEBI" id="CHEBI:59789"/>
    </ligand>
</feature>
<keyword evidence="6 13" id="KW-0489">Methyltransferase</keyword>
<dbReference type="Gene3D" id="3.30.70.1170">
    <property type="entry name" value="Sun protein, domain 3"/>
    <property type="match status" value="1"/>
</dbReference>
<keyword evidence="4" id="KW-0963">Cytoplasm</keyword>
<dbReference type="InterPro" id="IPR035926">
    <property type="entry name" value="NusB-like_sf"/>
</dbReference>
<evidence type="ECO:0000256" key="8">
    <source>
        <dbReference type="ARBA" id="ARBA00022691"/>
    </source>
</evidence>
<keyword evidence="8 13" id="KW-0949">S-adenosyl-L-methionine</keyword>
<dbReference type="NCBIfam" id="NF011494">
    <property type="entry name" value="PRK14902.1"/>
    <property type="match status" value="1"/>
</dbReference>
<evidence type="ECO:0000256" key="11">
    <source>
        <dbReference type="ARBA" id="ARBA00031088"/>
    </source>
</evidence>
<feature type="binding site" evidence="13">
    <location>
        <position position="313"/>
    </location>
    <ligand>
        <name>S-adenosyl-L-methionine</name>
        <dbReference type="ChEBI" id="CHEBI:59789"/>
    </ligand>
</feature>
<dbReference type="PANTHER" id="PTHR22807">
    <property type="entry name" value="NOP2 YEAST -RELATED NOL1/NOP2/FMU SUN DOMAIN-CONTAINING"/>
    <property type="match status" value="1"/>
</dbReference>
<comment type="function">
    <text evidence="1">Specifically methylates the cytosine at position 967 (m5C967) of 16S rRNA.</text>
</comment>
<dbReference type="InterPro" id="IPR054728">
    <property type="entry name" value="RsmB-like_ferredoxin"/>
</dbReference>
<feature type="binding site" evidence="13">
    <location>
        <position position="332"/>
    </location>
    <ligand>
        <name>S-adenosyl-L-methionine</name>
        <dbReference type="ChEBI" id="CHEBI:59789"/>
    </ligand>
</feature>
<evidence type="ECO:0000313" key="15">
    <source>
        <dbReference type="Proteomes" id="UP000502179"/>
    </source>
</evidence>
<dbReference type="AlphaFoldDB" id="A0A6G7PWE6"/>
<evidence type="ECO:0000313" key="14">
    <source>
        <dbReference type="EMBL" id="QIJ72015.1"/>
    </source>
</evidence>
<keyword evidence="9 13" id="KW-0694">RNA-binding</keyword>
<dbReference type="NCBIfam" id="TIGR00563">
    <property type="entry name" value="rsmB"/>
    <property type="match status" value="1"/>
</dbReference>
<comment type="catalytic activity">
    <reaction evidence="12">
        <text>cytidine(967) in 16S rRNA + S-adenosyl-L-methionine = 5-methylcytidine(967) in 16S rRNA + S-adenosyl-L-homocysteine + H(+)</text>
        <dbReference type="Rhea" id="RHEA:42748"/>
        <dbReference type="Rhea" id="RHEA-COMP:10219"/>
        <dbReference type="Rhea" id="RHEA-COMP:10220"/>
        <dbReference type="ChEBI" id="CHEBI:15378"/>
        <dbReference type="ChEBI" id="CHEBI:57856"/>
        <dbReference type="ChEBI" id="CHEBI:59789"/>
        <dbReference type="ChEBI" id="CHEBI:74483"/>
        <dbReference type="ChEBI" id="CHEBI:82748"/>
        <dbReference type="EC" id="2.1.1.176"/>
    </reaction>
</comment>
<dbReference type="Pfam" id="PF01189">
    <property type="entry name" value="Methyltr_RsmB-F"/>
    <property type="match status" value="1"/>
</dbReference>
<name>A0A6G7PWE6_9BACT</name>
<dbReference type="PRINTS" id="PR02008">
    <property type="entry name" value="RCMTFAMILY"/>
</dbReference>
<comment type="caution">
    <text evidence="13">Lacks conserved residue(s) required for the propagation of feature annotation.</text>
</comment>
<protein>
    <recommendedName>
        <fullName evidence="3">16S rRNA (cytosine(967)-C(5))-methyltransferase</fullName>
        <ecNumber evidence="3">2.1.1.176</ecNumber>
    </recommendedName>
    <alternativeName>
        <fullName evidence="10">16S rRNA m5C967 methyltransferase</fullName>
    </alternativeName>
    <alternativeName>
        <fullName evidence="11">rRNA (cytosine-C(5)-)-methyltransferase RsmB</fullName>
    </alternativeName>
</protein>
<evidence type="ECO:0000256" key="7">
    <source>
        <dbReference type="ARBA" id="ARBA00022679"/>
    </source>
</evidence>
<evidence type="ECO:0000256" key="1">
    <source>
        <dbReference type="ARBA" id="ARBA00002724"/>
    </source>
</evidence>
<dbReference type="Gene3D" id="1.10.940.10">
    <property type="entry name" value="NusB-like"/>
    <property type="match status" value="1"/>
</dbReference>
<dbReference type="Pfam" id="PF01029">
    <property type="entry name" value="NusB"/>
    <property type="match status" value="1"/>
</dbReference>
<dbReference type="Pfam" id="PF22458">
    <property type="entry name" value="RsmF-B_ferredox"/>
    <property type="match status" value="1"/>
</dbReference>
<dbReference type="PROSITE" id="PS51686">
    <property type="entry name" value="SAM_MT_RSMB_NOP"/>
    <property type="match status" value="1"/>
</dbReference>
<evidence type="ECO:0000256" key="12">
    <source>
        <dbReference type="ARBA" id="ARBA00047283"/>
    </source>
</evidence>
<evidence type="ECO:0000256" key="10">
    <source>
        <dbReference type="ARBA" id="ARBA00030399"/>
    </source>
</evidence>
<dbReference type="InterPro" id="IPR049560">
    <property type="entry name" value="MeTrfase_RsmB-F_NOP2_cat"/>
</dbReference>
<dbReference type="InterPro" id="IPR023267">
    <property type="entry name" value="RCMT"/>
</dbReference>
<dbReference type="SUPFAM" id="SSF48013">
    <property type="entry name" value="NusB-like"/>
    <property type="match status" value="1"/>
</dbReference>
<dbReference type="InterPro" id="IPR004573">
    <property type="entry name" value="rRNA_ssu_MeTfrase_B"/>
</dbReference>
<dbReference type="EC" id="2.1.1.176" evidence="3"/>
<dbReference type="RefSeq" id="WP_166032232.1">
    <property type="nucleotide sequence ID" value="NZ_CP048877.1"/>
</dbReference>
<evidence type="ECO:0000256" key="3">
    <source>
        <dbReference type="ARBA" id="ARBA00012140"/>
    </source>
</evidence>
<evidence type="ECO:0000256" key="5">
    <source>
        <dbReference type="ARBA" id="ARBA00022552"/>
    </source>
</evidence>
<keyword evidence="15" id="KW-1185">Reference proteome</keyword>
<dbReference type="EMBL" id="CP048877">
    <property type="protein sequence ID" value="QIJ72015.1"/>
    <property type="molecule type" value="Genomic_DNA"/>
</dbReference>
<comment type="similarity">
    <text evidence="13">Belongs to the class I-like SAM-binding methyltransferase superfamily. RsmB/NOP family.</text>
</comment>
<comment type="subcellular location">
    <subcellularLocation>
        <location evidence="2">Cytoplasm</location>
    </subcellularLocation>
</comment>
<keyword evidence="5" id="KW-0698">rRNA processing</keyword>
<evidence type="ECO:0000256" key="6">
    <source>
        <dbReference type="ARBA" id="ARBA00022603"/>
    </source>
</evidence>
<dbReference type="GO" id="GO:0003723">
    <property type="term" value="F:RNA binding"/>
    <property type="evidence" value="ECO:0007669"/>
    <property type="project" value="UniProtKB-UniRule"/>
</dbReference>
<dbReference type="SUPFAM" id="SSF53335">
    <property type="entry name" value="S-adenosyl-L-methionine-dependent methyltransferases"/>
    <property type="match status" value="1"/>
</dbReference>
<reference evidence="14 15" key="1">
    <citation type="submission" date="2020-02" db="EMBL/GenBank/DDBJ databases">
        <title>Genome analysis of Thermosulfuriphilus ammonigenes ST65T, an anaerobic thermophilic chemolithoautotrophic bacterium isolated from a deep-sea hydrothermal vent.</title>
        <authorList>
            <person name="Slobodkina G."/>
            <person name="Allioux M."/>
            <person name="Merkel A."/>
            <person name="Alain K."/>
            <person name="Jebbar M."/>
            <person name="Slobodkin A."/>
        </authorList>
    </citation>
    <scope>NUCLEOTIDE SEQUENCE [LARGE SCALE GENOMIC DNA]</scope>
    <source>
        <strain evidence="14 15">ST65</strain>
    </source>
</reference>
<feature type="active site" description="Nucleophile" evidence="13">
    <location>
        <position position="385"/>
    </location>
</feature>
<evidence type="ECO:0000256" key="2">
    <source>
        <dbReference type="ARBA" id="ARBA00004496"/>
    </source>
</evidence>
<keyword evidence="7 13" id="KW-0808">Transferase</keyword>
<accession>A0A6G7PWE6</accession>
<dbReference type="InterPro" id="IPR006027">
    <property type="entry name" value="NusB_RsmB_TIM44"/>
</dbReference>
<dbReference type="FunFam" id="3.40.50.150:FF:000257">
    <property type="entry name" value="16S rRNA methyltransferase"/>
    <property type="match status" value="1"/>
</dbReference>
<dbReference type="Proteomes" id="UP000502179">
    <property type="component" value="Chromosome"/>
</dbReference>
<dbReference type="InterPro" id="IPR029063">
    <property type="entry name" value="SAM-dependent_MTases_sf"/>
</dbReference>
<proteinExistence type="inferred from homology"/>
<evidence type="ECO:0000256" key="9">
    <source>
        <dbReference type="ARBA" id="ARBA00022884"/>
    </source>
</evidence>
<dbReference type="CDD" id="cd02440">
    <property type="entry name" value="AdoMet_MTases"/>
    <property type="match status" value="1"/>
</dbReference>
<gene>
    <name evidence="14" type="primary">rsmB</name>
    <name evidence="14" type="ORF">G4V39_06935</name>
</gene>
<sequence length="446" mass="50743">MFTSARELALRTLVRFERDRPPLDETLTRVLEQAPELSSRDRNLVMELVYGTIRYQASLDWLIDAYSKKPRHRLDKEVLCGLRLGIYQILYTRIPDRAAVNETVSLFKGRPTYITGFVNAILRRLCREKDHLPWPPKERDFALYLAVRYSYPTFLVRRWLNLVGEEEIESLLAAGNEVPPLVIRTNTLRINRDQLALFLKKEAQELNLCRYSPEGLILRRPRGPVTKLTGYRQGWFQVQDEASQLVGHLVAPEPGQKVLDACAGVGGKTTHLAQLMKNQGQIQAFDIDKRRLRRLEENLKRLGISNVEIISQDVTEALRGLGAAIYDRILIDAPCSGTGVIRRHPDIKWRRRPEDIKTMSQKQRGLLETLSPLLKKGGVLVYAVCSLEPEEGEGLIEAFLKGHPEFSPISPPGFPAPGLLDSQGFFRTFPHRQAMDGFFAVALKKT</sequence>
<dbReference type="Gene3D" id="3.40.50.150">
    <property type="entry name" value="Vaccinia Virus protein VP39"/>
    <property type="match status" value="1"/>
</dbReference>
<evidence type="ECO:0000256" key="13">
    <source>
        <dbReference type="PROSITE-ProRule" id="PRU01023"/>
    </source>
</evidence>